<evidence type="ECO:0000313" key="1">
    <source>
        <dbReference type="EMBL" id="VAW45823.1"/>
    </source>
</evidence>
<gene>
    <name evidence="1" type="ORF">MNBD_GAMMA03-828</name>
</gene>
<accession>A0A3B0W091</accession>
<proteinExistence type="predicted"/>
<organism evidence="1">
    <name type="scientific">hydrothermal vent metagenome</name>
    <dbReference type="NCBI Taxonomy" id="652676"/>
    <lineage>
        <taxon>unclassified sequences</taxon>
        <taxon>metagenomes</taxon>
        <taxon>ecological metagenomes</taxon>
    </lineage>
</organism>
<name>A0A3B0W091_9ZZZZ</name>
<dbReference type="EMBL" id="UOFC01000079">
    <property type="protein sequence ID" value="VAW45823.1"/>
    <property type="molecule type" value="Genomic_DNA"/>
</dbReference>
<dbReference type="AlphaFoldDB" id="A0A3B0W091"/>
<sequence length="113" mass="12372">MSGEKCPTIIGLKLDRQSILAVKRIEENTAGLKFAENVLAFGVVANMLIKGNVPSAAFNIYQTDWEVFAEGLSSVSIIQRNMIAIEALLQAQRHQGDAKQKKIWEAVKNGCAI</sequence>
<reference evidence="1" key="1">
    <citation type="submission" date="2018-06" db="EMBL/GenBank/DDBJ databases">
        <authorList>
            <person name="Zhirakovskaya E."/>
        </authorList>
    </citation>
    <scope>NUCLEOTIDE SEQUENCE</scope>
</reference>
<protein>
    <submittedName>
        <fullName evidence="1">Uncharacterized protein</fullName>
    </submittedName>
</protein>